<feature type="transmembrane region" description="Helical" evidence="1">
    <location>
        <begin position="149"/>
        <end position="169"/>
    </location>
</feature>
<protein>
    <submittedName>
        <fullName evidence="3">DUF418 domain-containing protein</fullName>
    </submittedName>
</protein>
<feature type="transmembrane region" description="Helical" evidence="1">
    <location>
        <begin position="261"/>
        <end position="278"/>
    </location>
</feature>
<name>A0A9Q4EGL0_9BACI</name>
<dbReference type="PANTHER" id="PTHR30590">
    <property type="entry name" value="INNER MEMBRANE PROTEIN"/>
    <property type="match status" value="1"/>
</dbReference>
<feature type="transmembrane region" description="Helical" evidence="1">
    <location>
        <begin position="223"/>
        <end position="241"/>
    </location>
</feature>
<sequence length="401" mass="46020">MALLQPTLTNERIGVLDVLRGIAIFGILFVNLAHFSYPDMYLSMLGKDNFFTEKWSGADFAAAEILKFLIQTKCILLFSFLFGFGMVVMMERALSKGKRFVPLYIRRLLALFIFGTIHAFLIWDGDILTEYALLGLVLLLFRKAKPKTLLIWAVSLYLLFSLPFILASFHQANGQEWAQAAIQQAKQALHAYGNGSLKDIAEQRIHDRLVYMSMNGMLTYNPLNFFFASIPYFSMFLLGAAAAKSRLLHQPEKHRKALKRVWLSGLVIGISAHILYSVTEIEVFLLVGAPFLMFFYVTTIVYLYHKTRLAKPLQYFSAVGRMAFTNYLMQSIICTWIFYHYGLGIYGKVYPAAGVLITIAVCALQMIISHLWLRAFRIGPFEWLWRSLTYMKWQPILKKSR</sequence>
<keyword evidence="1" id="KW-0812">Transmembrane</keyword>
<feature type="domain" description="DUF418" evidence="2">
    <location>
        <begin position="242"/>
        <end position="392"/>
    </location>
</feature>
<comment type="caution">
    <text evidence="3">The sequence shown here is derived from an EMBL/GenBank/DDBJ whole genome shotgun (WGS) entry which is preliminary data.</text>
</comment>
<dbReference type="EMBL" id="JALAWA010000001">
    <property type="protein sequence ID" value="MCY9183162.1"/>
    <property type="molecule type" value="Genomic_DNA"/>
</dbReference>
<feature type="transmembrane region" description="Helical" evidence="1">
    <location>
        <begin position="349"/>
        <end position="373"/>
    </location>
</feature>
<evidence type="ECO:0000313" key="4">
    <source>
        <dbReference type="Proteomes" id="UP001073053"/>
    </source>
</evidence>
<feature type="transmembrane region" description="Helical" evidence="1">
    <location>
        <begin position="101"/>
        <end position="121"/>
    </location>
</feature>
<dbReference type="InterPro" id="IPR007349">
    <property type="entry name" value="DUF418"/>
</dbReference>
<accession>A0A9Q4EGL0</accession>
<evidence type="ECO:0000256" key="1">
    <source>
        <dbReference type="SAM" id="Phobius"/>
    </source>
</evidence>
<feature type="transmembrane region" description="Helical" evidence="1">
    <location>
        <begin position="18"/>
        <end position="37"/>
    </location>
</feature>
<feature type="transmembrane region" description="Helical" evidence="1">
    <location>
        <begin position="127"/>
        <end position="142"/>
    </location>
</feature>
<dbReference type="RefSeq" id="WP_268496354.1">
    <property type="nucleotide sequence ID" value="NZ_JALAVZ010000002.1"/>
</dbReference>
<dbReference type="Proteomes" id="UP001073053">
    <property type="component" value="Unassembled WGS sequence"/>
</dbReference>
<feature type="transmembrane region" description="Helical" evidence="1">
    <location>
        <begin position="68"/>
        <end position="89"/>
    </location>
</feature>
<dbReference type="Pfam" id="PF04235">
    <property type="entry name" value="DUF418"/>
    <property type="match status" value="1"/>
</dbReference>
<gene>
    <name evidence="3" type="ORF">MOF03_00610</name>
</gene>
<feature type="transmembrane region" description="Helical" evidence="1">
    <location>
        <begin position="324"/>
        <end position="343"/>
    </location>
</feature>
<organism evidence="3 4">
    <name type="scientific">Bacillus halotolerans</name>
    <dbReference type="NCBI Taxonomy" id="260554"/>
    <lineage>
        <taxon>Bacteria</taxon>
        <taxon>Bacillati</taxon>
        <taxon>Bacillota</taxon>
        <taxon>Bacilli</taxon>
        <taxon>Bacillales</taxon>
        <taxon>Bacillaceae</taxon>
        <taxon>Bacillus</taxon>
    </lineage>
</organism>
<reference evidence="3" key="1">
    <citation type="submission" date="2022-02" db="EMBL/GenBank/DDBJ databases">
        <title>Crop Bioprotection Bacillus Genome Sequencing.</title>
        <authorList>
            <person name="Dunlap C."/>
        </authorList>
    </citation>
    <scope>NUCLEOTIDE SEQUENCE</scope>
    <source>
        <strain evidence="3">EC49O2N-C10</strain>
    </source>
</reference>
<dbReference type="InterPro" id="IPR052529">
    <property type="entry name" value="Bact_Transport_Assoc"/>
</dbReference>
<evidence type="ECO:0000313" key="3">
    <source>
        <dbReference type="EMBL" id="MCY9183162.1"/>
    </source>
</evidence>
<evidence type="ECO:0000259" key="2">
    <source>
        <dbReference type="Pfam" id="PF04235"/>
    </source>
</evidence>
<keyword evidence="1" id="KW-0472">Membrane</keyword>
<dbReference type="PANTHER" id="PTHR30590:SF2">
    <property type="entry name" value="INNER MEMBRANE PROTEIN"/>
    <property type="match status" value="1"/>
</dbReference>
<proteinExistence type="predicted"/>
<keyword evidence="1" id="KW-1133">Transmembrane helix</keyword>
<feature type="transmembrane region" description="Helical" evidence="1">
    <location>
        <begin position="284"/>
        <end position="304"/>
    </location>
</feature>
<dbReference type="AlphaFoldDB" id="A0A9Q4EGL0"/>